<dbReference type="AlphaFoldDB" id="I7G7Z0"/>
<sequence>MNVTLNSDHAGRLFPNASNLPLPKTCWVYSFRIAFKVNLSQTLLTL</sequence>
<reference evidence="1" key="1">
    <citation type="journal article" date="2007" name="PLoS Biol.">
        <title>Rate of evolution in brain-expressed genes in humans and other primates.</title>
        <authorList>
            <person name="Wang H.-Y."/>
            <person name="Chien H.-C."/>
            <person name="Osada N."/>
            <person name="Hashimoto K."/>
            <person name="Sugano S."/>
            <person name="Gojobori T."/>
            <person name="Chou C.-K."/>
            <person name="Tsai S.-F."/>
            <person name="Wu C.-I."/>
            <person name="Shen C.-K.J."/>
        </authorList>
    </citation>
    <scope>NUCLEOTIDE SEQUENCE</scope>
</reference>
<dbReference type="EMBL" id="AB170319">
    <property type="protein sequence ID" value="BAE87382.1"/>
    <property type="molecule type" value="mRNA"/>
</dbReference>
<proteinExistence type="evidence at transcript level"/>
<evidence type="ECO:0000313" key="1">
    <source>
        <dbReference type="EMBL" id="BAE87382.1"/>
    </source>
</evidence>
<protein>
    <submittedName>
        <fullName evidence="1">Macaca fascicularis brain cDNA clone: QmoA-10308, similar to human aminoacylase 1-like 2 (ACY1L2), mRNA, RefSeq: XM_072402.6</fullName>
    </submittedName>
</protein>
<organism evidence="1">
    <name type="scientific">Macaca fascicularis</name>
    <name type="common">Crab-eating macaque</name>
    <name type="synonym">Cynomolgus monkey</name>
    <dbReference type="NCBI Taxonomy" id="9541"/>
    <lineage>
        <taxon>Eukaryota</taxon>
        <taxon>Metazoa</taxon>
        <taxon>Chordata</taxon>
        <taxon>Craniata</taxon>
        <taxon>Vertebrata</taxon>
        <taxon>Euteleostomi</taxon>
        <taxon>Mammalia</taxon>
        <taxon>Eutheria</taxon>
        <taxon>Euarchontoglires</taxon>
        <taxon>Primates</taxon>
        <taxon>Haplorrhini</taxon>
        <taxon>Catarrhini</taxon>
        <taxon>Cercopithecidae</taxon>
        <taxon>Cercopithecinae</taxon>
        <taxon>Macaca</taxon>
    </lineage>
</organism>
<name>I7G7Z0_MACFA</name>
<accession>I7G7Z0</accession>